<evidence type="ECO:0000256" key="2">
    <source>
        <dbReference type="ARBA" id="ARBA00009977"/>
    </source>
</evidence>
<dbReference type="InterPro" id="IPR040359">
    <property type="entry name" value="GDU"/>
</dbReference>
<comment type="caution">
    <text evidence="10">The sequence shown here is derived from an EMBL/GenBank/DDBJ whole genome shotgun (WGS) entry which is preliminary data.</text>
</comment>
<protein>
    <submittedName>
        <fullName evidence="10">Uncharacterized protein</fullName>
    </submittedName>
</protein>
<reference evidence="10 11" key="1">
    <citation type="submission" date="2024-08" db="EMBL/GenBank/DDBJ databases">
        <title>Insights into the chromosomal genome structure of Flemingia macrophylla.</title>
        <authorList>
            <person name="Ding Y."/>
            <person name="Zhao Y."/>
            <person name="Bi W."/>
            <person name="Wu M."/>
            <person name="Zhao G."/>
            <person name="Gong Y."/>
            <person name="Li W."/>
            <person name="Zhang P."/>
        </authorList>
    </citation>
    <scope>NUCLEOTIDE SEQUENCE [LARGE SCALE GENOMIC DNA]</scope>
    <source>
        <strain evidence="10">DYQJB</strain>
        <tissue evidence="10">Leaf</tissue>
    </source>
</reference>
<keyword evidence="7 9" id="KW-0472">Membrane</keyword>
<keyword evidence="5" id="KW-0029">Amino-acid transport</keyword>
<evidence type="ECO:0000256" key="9">
    <source>
        <dbReference type="SAM" id="Phobius"/>
    </source>
</evidence>
<accession>A0ABD1L3B0</accession>
<comment type="similarity">
    <text evidence="2">Belongs to the GLUTAMINE DUMPER 1 (TC 9.B.60) family.</text>
</comment>
<evidence type="ECO:0000256" key="1">
    <source>
        <dbReference type="ARBA" id="ARBA00004167"/>
    </source>
</evidence>
<dbReference type="PANTHER" id="PTHR33228:SF77">
    <property type="entry name" value="PROTEIN GLUTAMINE DUMPER 2"/>
    <property type="match status" value="1"/>
</dbReference>
<evidence type="ECO:0000256" key="6">
    <source>
        <dbReference type="ARBA" id="ARBA00022989"/>
    </source>
</evidence>
<organism evidence="10 11">
    <name type="scientific">Flemingia macrophylla</name>
    <dbReference type="NCBI Taxonomy" id="520843"/>
    <lineage>
        <taxon>Eukaryota</taxon>
        <taxon>Viridiplantae</taxon>
        <taxon>Streptophyta</taxon>
        <taxon>Embryophyta</taxon>
        <taxon>Tracheophyta</taxon>
        <taxon>Spermatophyta</taxon>
        <taxon>Magnoliopsida</taxon>
        <taxon>eudicotyledons</taxon>
        <taxon>Gunneridae</taxon>
        <taxon>Pentapetalae</taxon>
        <taxon>rosids</taxon>
        <taxon>fabids</taxon>
        <taxon>Fabales</taxon>
        <taxon>Fabaceae</taxon>
        <taxon>Papilionoideae</taxon>
        <taxon>50 kb inversion clade</taxon>
        <taxon>NPAAA clade</taxon>
        <taxon>indigoferoid/millettioid clade</taxon>
        <taxon>Phaseoleae</taxon>
        <taxon>Flemingia</taxon>
    </lineage>
</organism>
<dbReference type="AlphaFoldDB" id="A0ABD1L3B0"/>
<evidence type="ECO:0000256" key="3">
    <source>
        <dbReference type="ARBA" id="ARBA00022448"/>
    </source>
</evidence>
<name>A0ABD1L3B0_9FABA</name>
<evidence type="ECO:0000256" key="5">
    <source>
        <dbReference type="ARBA" id="ARBA00022970"/>
    </source>
</evidence>
<feature type="compositionally biased region" description="Polar residues" evidence="8">
    <location>
        <begin position="139"/>
        <end position="152"/>
    </location>
</feature>
<evidence type="ECO:0000256" key="4">
    <source>
        <dbReference type="ARBA" id="ARBA00022692"/>
    </source>
</evidence>
<dbReference type="GO" id="GO:0006865">
    <property type="term" value="P:amino acid transport"/>
    <property type="evidence" value="ECO:0007669"/>
    <property type="project" value="UniProtKB-KW"/>
</dbReference>
<dbReference type="Proteomes" id="UP001603857">
    <property type="component" value="Unassembled WGS sequence"/>
</dbReference>
<evidence type="ECO:0000313" key="10">
    <source>
        <dbReference type="EMBL" id="KAL2317995.1"/>
    </source>
</evidence>
<keyword evidence="3" id="KW-0813">Transport</keyword>
<feature type="transmembrane region" description="Helical" evidence="9">
    <location>
        <begin position="51"/>
        <end position="79"/>
    </location>
</feature>
<feature type="compositionally biased region" description="Polar residues" evidence="8">
    <location>
        <begin position="123"/>
        <end position="132"/>
    </location>
</feature>
<keyword evidence="4 9" id="KW-0812">Transmembrane</keyword>
<keyword evidence="11" id="KW-1185">Reference proteome</keyword>
<sequence length="152" mass="16910">MRKAEPEVVASLSGIIWVTNSNSNMRGIPIPPPSNESTTLAPTTSVWHSPVPYLFGGLATIMALIVFALLIIACSYWRLTHTHQQSNHKDPNDHHPHNKEQSKLLHHNILVIMPGDHKPTFLATPSSSSHSLPNHFHHQNATSQLHQHTLVD</sequence>
<evidence type="ECO:0000313" key="11">
    <source>
        <dbReference type="Proteomes" id="UP001603857"/>
    </source>
</evidence>
<dbReference type="PANTHER" id="PTHR33228">
    <property type="entry name" value="PROTEIN GLUTAMINE DUMPER 4-RELATED"/>
    <property type="match status" value="1"/>
</dbReference>
<proteinExistence type="inferred from homology"/>
<feature type="region of interest" description="Disordered" evidence="8">
    <location>
        <begin position="122"/>
        <end position="152"/>
    </location>
</feature>
<dbReference type="GO" id="GO:0016020">
    <property type="term" value="C:membrane"/>
    <property type="evidence" value="ECO:0007669"/>
    <property type="project" value="UniProtKB-SubCell"/>
</dbReference>
<keyword evidence="6 9" id="KW-1133">Transmembrane helix</keyword>
<comment type="subcellular location">
    <subcellularLocation>
        <location evidence="1">Membrane</location>
        <topology evidence="1">Single-pass membrane protein</topology>
    </subcellularLocation>
</comment>
<dbReference type="EMBL" id="JBGMDY010000011">
    <property type="protein sequence ID" value="KAL2317995.1"/>
    <property type="molecule type" value="Genomic_DNA"/>
</dbReference>
<evidence type="ECO:0000256" key="8">
    <source>
        <dbReference type="SAM" id="MobiDB-lite"/>
    </source>
</evidence>
<gene>
    <name evidence="10" type="ORF">Fmac_031871</name>
</gene>
<dbReference type="GO" id="GO:0080143">
    <property type="term" value="P:regulation of amino acid export"/>
    <property type="evidence" value="ECO:0007669"/>
    <property type="project" value="UniProtKB-ARBA"/>
</dbReference>
<evidence type="ECO:0000256" key="7">
    <source>
        <dbReference type="ARBA" id="ARBA00023136"/>
    </source>
</evidence>